<dbReference type="Proteomes" id="UP000267400">
    <property type="component" value="Unassembled WGS sequence"/>
</dbReference>
<dbReference type="EMBL" id="RXNS01000006">
    <property type="protein sequence ID" value="RTR05040.1"/>
    <property type="molecule type" value="Genomic_DNA"/>
</dbReference>
<name>A0A3S0KRP9_9GAMM</name>
<keyword evidence="2 8" id="KW-0808">Transferase</keyword>
<dbReference type="InterPro" id="IPR018357">
    <property type="entry name" value="Hexapep_transf_CS"/>
</dbReference>
<dbReference type="PANTHER" id="PTHR43300:SF7">
    <property type="entry name" value="UDP-N-ACETYLBACILLOSAMINE N-ACETYLTRANSFERASE"/>
    <property type="match status" value="1"/>
</dbReference>
<dbReference type="Gene3D" id="2.160.10.10">
    <property type="entry name" value="Hexapeptide repeat proteins"/>
    <property type="match status" value="1"/>
</dbReference>
<evidence type="ECO:0000259" key="7">
    <source>
        <dbReference type="Pfam" id="PF17836"/>
    </source>
</evidence>
<dbReference type="Gene3D" id="3.40.50.20">
    <property type="match status" value="1"/>
</dbReference>
<evidence type="ECO:0000256" key="1">
    <source>
        <dbReference type="ARBA" id="ARBA00007274"/>
    </source>
</evidence>
<evidence type="ECO:0000256" key="2">
    <source>
        <dbReference type="ARBA" id="ARBA00022679"/>
    </source>
</evidence>
<accession>A0A3S0KRP9</accession>
<evidence type="ECO:0000313" key="9">
    <source>
        <dbReference type="Proteomes" id="UP000267400"/>
    </source>
</evidence>
<comment type="caution">
    <text evidence="8">The sequence shown here is derived from an EMBL/GenBank/DDBJ whole genome shotgun (WGS) entry which is preliminary data.</text>
</comment>
<reference evidence="8 9" key="1">
    <citation type="submission" date="2018-12" db="EMBL/GenBank/DDBJ databases">
        <authorList>
            <person name="Yu L."/>
        </authorList>
    </citation>
    <scope>NUCLEOTIDE SEQUENCE [LARGE SCALE GENOMIC DNA]</scope>
    <source>
        <strain evidence="8 9">11S</strain>
    </source>
</reference>
<dbReference type="GO" id="GO:0016740">
    <property type="term" value="F:transferase activity"/>
    <property type="evidence" value="ECO:0007669"/>
    <property type="project" value="UniProtKB-KW"/>
</dbReference>
<protein>
    <submittedName>
        <fullName evidence="8">Acetyltransferase</fullName>
    </submittedName>
</protein>
<dbReference type="CDD" id="cd03360">
    <property type="entry name" value="LbH_AT_putative"/>
    <property type="match status" value="1"/>
</dbReference>
<dbReference type="OrthoDB" id="9794407at2"/>
<proteinExistence type="inferred from homology"/>
<feature type="domain" description="PglD N-terminal" evidence="7">
    <location>
        <begin position="7"/>
        <end position="78"/>
    </location>
</feature>
<evidence type="ECO:0000256" key="6">
    <source>
        <dbReference type="SAM" id="MobiDB-lite"/>
    </source>
</evidence>
<feature type="binding site" evidence="5">
    <location>
        <begin position="35"/>
        <end position="36"/>
    </location>
    <ligand>
        <name>substrate</name>
    </ligand>
</feature>
<keyword evidence="3" id="KW-0677">Repeat</keyword>
<feature type="active site" description="Proton acceptor" evidence="4">
    <location>
        <position position="138"/>
    </location>
</feature>
<comment type="similarity">
    <text evidence="1">Belongs to the transferase hexapeptide repeat family.</text>
</comment>
<dbReference type="SUPFAM" id="SSF51161">
    <property type="entry name" value="Trimeric LpxA-like enzymes"/>
    <property type="match status" value="1"/>
</dbReference>
<dbReference type="AlphaFoldDB" id="A0A3S0KRP9"/>
<dbReference type="RefSeq" id="WP_126482829.1">
    <property type="nucleotide sequence ID" value="NZ_RXNS01000006.1"/>
</dbReference>
<gene>
    <name evidence="8" type="ORF">EKG36_07935</name>
</gene>
<dbReference type="InterPro" id="IPR020019">
    <property type="entry name" value="AcTrfase_PglD-like"/>
</dbReference>
<feature type="region of interest" description="Disordered" evidence="6">
    <location>
        <begin position="212"/>
        <end position="232"/>
    </location>
</feature>
<feature type="binding site" evidence="5">
    <location>
        <position position="147"/>
    </location>
    <ligand>
        <name>acetyl-CoA</name>
        <dbReference type="ChEBI" id="CHEBI:57288"/>
    </ligand>
</feature>
<feature type="site" description="Increases basicity of active site His" evidence="4">
    <location>
        <position position="139"/>
    </location>
</feature>
<feature type="binding site" evidence="5">
    <location>
        <begin position="13"/>
        <end position="15"/>
    </location>
    <ligand>
        <name>substrate</name>
    </ligand>
</feature>
<evidence type="ECO:0000256" key="5">
    <source>
        <dbReference type="PIRSR" id="PIRSR620019-2"/>
    </source>
</evidence>
<sequence>MTRRGALAILGASGHGKVVADIAAHCGWQRLLFYDDAWPERDRLAHWPVVGDLEVLLSDLDEVDGVVVAIGDNGIRQAKLAALQTAGAPLVSLVHPRASVSPHARLAEGCVVAAGAVINAFAALGPGCIVNTAATVDHDCRLQAGVHVAPGANLSGNVAVDREAWIGVGAAVRQGVTIGAHAVIGAGAAVVDHIDPRLTVVGVPARPLRCESGATPAGAVQPHHLQPESQGT</sequence>
<dbReference type="NCBIfam" id="TIGR03570">
    <property type="entry name" value="NeuD_NnaD"/>
    <property type="match status" value="1"/>
</dbReference>
<organism evidence="8 9">
    <name type="scientific">Halomonas nitroreducens</name>
    <dbReference type="NCBI Taxonomy" id="447425"/>
    <lineage>
        <taxon>Bacteria</taxon>
        <taxon>Pseudomonadati</taxon>
        <taxon>Pseudomonadota</taxon>
        <taxon>Gammaproteobacteria</taxon>
        <taxon>Oceanospirillales</taxon>
        <taxon>Halomonadaceae</taxon>
        <taxon>Halomonas</taxon>
    </lineage>
</organism>
<evidence type="ECO:0000256" key="4">
    <source>
        <dbReference type="PIRSR" id="PIRSR620019-1"/>
    </source>
</evidence>
<dbReference type="InterPro" id="IPR050179">
    <property type="entry name" value="Trans_hexapeptide_repeat"/>
</dbReference>
<dbReference type="InterPro" id="IPR041561">
    <property type="entry name" value="PglD_N"/>
</dbReference>
<dbReference type="PANTHER" id="PTHR43300">
    <property type="entry name" value="ACETYLTRANSFERASE"/>
    <property type="match status" value="1"/>
</dbReference>
<dbReference type="PROSITE" id="PS00101">
    <property type="entry name" value="HEXAPEP_TRANSFERASES"/>
    <property type="match status" value="1"/>
</dbReference>
<dbReference type="Pfam" id="PF17836">
    <property type="entry name" value="PglD_N"/>
    <property type="match status" value="1"/>
</dbReference>
<evidence type="ECO:0000313" key="8">
    <source>
        <dbReference type="EMBL" id="RTR05040.1"/>
    </source>
</evidence>
<feature type="binding site" evidence="5">
    <location>
        <position position="71"/>
    </location>
    <ligand>
        <name>substrate</name>
    </ligand>
</feature>
<dbReference type="InterPro" id="IPR011004">
    <property type="entry name" value="Trimer_LpxA-like_sf"/>
</dbReference>
<evidence type="ECO:0000256" key="3">
    <source>
        <dbReference type="ARBA" id="ARBA00022737"/>
    </source>
</evidence>
<keyword evidence="9" id="KW-1185">Reference proteome</keyword>